<name>A0A2P5XWP9_GOSBA</name>
<evidence type="ECO:0000313" key="1">
    <source>
        <dbReference type="EMBL" id="PPS07753.1"/>
    </source>
</evidence>
<protein>
    <submittedName>
        <fullName evidence="1">Uncharacterized protein</fullName>
    </submittedName>
</protein>
<organism evidence="1 2">
    <name type="scientific">Gossypium barbadense</name>
    <name type="common">Sea Island cotton</name>
    <name type="synonym">Hibiscus barbadensis</name>
    <dbReference type="NCBI Taxonomy" id="3634"/>
    <lineage>
        <taxon>Eukaryota</taxon>
        <taxon>Viridiplantae</taxon>
        <taxon>Streptophyta</taxon>
        <taxon>Embryophyta</taxon>
        <taxon>Tracheophyta</taxon>
        <taxon>Spermatophyta</taxon>
        <taxon>Magnoliopsida</taxon>
        <taxon>eudicotyledons</taxon>
        <taxon>Gunneridae</taxon>
        <taxon>Pentapetalae</taxon>
        <taxon>rosids</taxon>
        <taxon>malvids</taxon>
        <taxon>Malvales</taxon>
        <taxon>Malvaceae</taxon>
        <taxon>Malvoideae</taxon>
        <taxon>Gossypium</taxon>
    </lineage>
</organism>
<dbReference type="OrthoDB" id="5805194at2759"/>
<accession>A0A2P5XWP9</accession>
<dbReference type="EMBL" id="KZ664103">
    <property type="protein sequence ID" value="PPS07753.1"/>
    <property type="molecule type" value="Genomic_DNA"/>
</dbReference>
<proteinExistence type="predicted"/>
<sequence length="696" mass="75475">MAQRGPWWCGCEFPTVGHLFNFLPCRAIMPYFIRLLACKRASDNIRNIGHSMVRIIGQVIQGTAHAHRMLRHRCPPPPVRFRAVLRRSIPAMIQTSGTFGPQSCGSLVHYRQRVPSYGAGPSGTIGPFNVSEHQAGGGDIEANRGCPGHCPRRFHAQTSVSPTCRLGSRRCSGDPFRRCSSEPSQRCSGEASRRCFGEPSRWCSGTFPFESSRSLSQALWALSRAGASCTLGNLGRRWCGSIGILLLGLAGALEAIDNLGRRWCESFEQHRHLGAQMCGSLEQHRQLGASDVREPRAASVPWCFRCAGVSDTIGKLGHWLCESLGHHQHLGAWMRENLGDHRHLGAWMCESLSGIGNLGPWSCESLCAIGTIGNFGPWSCGSIGHHRQPRPLVVQEPLAPSALGHAEASGTIGTLVLGCAGASDTIGNLGPWSCGSIEHHWQPRPLVMREPRDHQHLGPWSCGSLRHHRQPRPLVVRESLAPSAPWCLGCTGASISIGTLVLGCAGASDNVGNLGRWMCGCLEQHGHPSASDPTTPGPGSLYRAKISWGGLCIAMGLSLACPFSPDMLRTPCASQIGDPSVPWPCQVLAYIRSCGVIGILCCVPKPDGIMDVFPSLLHLMPFGVHGGPQSCPVSRVCPLKSVWPRRCTGARSCFQMQKIFLRVEFRPLSLNDYAFCLLTRTMLVLCYDLFVAHVAC</sequence>
<dbReference type="AlphaFoldDB" id="A0A2P5XWP9"/>
<evidence type="ECO:0000313" key="2">
    <source>
        <dbReference type="Proteomes" id="UP000239757"/>
    </source>
</evidence>
<gene>
    <name evidence="1" type="ORF">GOBAR_AA12885</name>
</gene>
<dbReference type="Proteomes" id="UP000239757">
    <property type="component" value="Unassembled WGS sequence"/>
</dbReference>
<reference evidence="1 2" key="1">
    <citation type="submission" date="2015-01" db="EMBL/GenBank/DDBJ databases">
        <title>Genome of allotetraploid Gossypium barbadense reveals genomic plasticity and fiber elongation in cotton evolution.</title>
        <authorList>
            <person name="Chen X."/>
            <person name="Liu X."/>
            <person name="Zhao B."/>
            <person name="Zheng H."/>
            <person name="Hu Y."/>
            <person name="Lu G."/>
            <person name="Yang C."/>
            <person name="Chen J."/>
            <person name="Shan C."/>
            <person name="Zhang L."/>
            <person name="Zhou Y."/>
            <person name="Wang L."/>
            <person name="Guo W."/>
            <person name="Bai Y."/>
            <person name="Ruan J."/>
            <person name="Shangguan X."/>
            <person name="Mao Y."/>
            <person name="Jiang J."/>
            <person name="Zhu Y."/>
            <person name="Lei J."/>
            <person name="Kang H."/>
            <person name="Chen S."/>
            <person name="He X."/>
            <person name="Wang R."/>
            <person name="Wang Y."/>
            <person name="Chen J."/>
            <person name="Wang L."/>
            <person name="Yu S."/>
            <person name="Wang B."/>
            <person name="Wei J."/>
            <person name="Song S."/>
            <person name="Lu X."/>
            <person name="Gao Z."/>
            <person name="Gu W."/>
            <person name="Deng X."/>
            <person name="Ma D."/>
            <person name="Wang S."/>
            <person name="Liang W."/>
            <person name="Fang L."/>
            <person name="Cai C."/>
            <person name="Zhu X."/>
            <person name="Zhou B."/>
            <person name="Zhang Y."/>
            <person name="Chen Z."/>
            <person name="Xu S."/>
            <person name="Zhu R."/>
            <person name="Wang S."/>
            <person name="Zhang T."/>
            <person name="Zhao G."/>
        </authorList>
    </citation>
    <scope>NUCLEOTIDE SEQUENCE [LARGE SCALE GENOMIC DNA]</scope>
    <source>
        <strain evidence="2">cv. Xinhai21</strain>
        <tissue evidence="1">Leaf</tissue>
    </source>
</reference>